<proteinExistence type="predicted"/>
<dbReference type="Proteomes" id="UP001055811">
    <property type="component" value="Linkage Group LG06"/>
</dbReference>
<protein>
    <submittedName>
        <fullName evidence="1">Uncharacterized protein</fullName>
    </submittedName>
</protein>
<keyword evidence="2" id="KW-1185">Reference proteome</keyword>
<accession>A0ACB9BPG1</accession>
<gene>
    <name evidence="1" type="ORF">L2E82_35547</name>
</gene>
<reference evidence="2" key="1">
    <citation type="journal article" date="2022" name="Mol. Ecol. Resour.">
        <title>The genomes of chicory, endive, great burdock and yacon provide insights into Asteraceae palaeo-polyploidization history and plant inulin production.</title>
        <authorList>
            <person name="Fan W."/>
            <person name="Wang S."/>
            <person name="Wang H."/>
            <person name="Wang A."/>
            <person name="Jiang F."/>
            <person name="Liu H."/>
            <person name="Zhao H."/>
            <person name="Xu D."/>
            <person name="Zhang Y."/>
        </authorList>
    </citation>
    <scope>NUCLEOTIDE SEQUENCE [LARGE SCALE GENOMIC DNA]</scope>
    <source>
        <strain evidence="2">cv. Punajuju</strain>
    </source>
</reference>
<evidence type="ECO:0000313" key="2">
    <source>
        <dbReference type="Proteomes" id="UP001055811"/>
    </source>
</evidence>
<sequence length="143" mass="16293">MESRISNEWRRDQNSRKDPGEDLEYSRACHSGGNDFKCGPSKDGYGAPTVSDLNNSPRSSGFFLFIENDTEFEETFDLGEEYDLEPAIKDEIEKKKETKIKELRNLVIVGQTIVTDRYLITKGEMVTIRDSMRLSKQSGSVNN</sequence>
<reference evidence="1 2" key="2">
    <citation type="journal article" date="2022" name="Mol. Ecol. Resour.">
        <title>The genomes of chicory, endive, great burdock and yacon provide insights into Asteraceae paleo-polyploidization history and plant inulin production.</title>
        <authorList>
            <person name="Fan W."/>
            <person name="Wang S."/>
            <person name="Wang H."/>
            <person name="Wang A."/>
            <person name="Jiang F."/>
            <person name="Liu H."/>
            <person name="Zhao H."/>
            <person name="Xu D."/>
            <person name="Zhang Y."/>
        </authorList>
    </citation>
    <scope>NUCLEOTIDE SEQUENCE [LARGE SCALE GENOMIC DNA]</scope>
    <source>
        <strain evidence="2">cv. Punajuju</strain>
        <tissue evidence="1">Leaves</tissue>
    </source>
</reference>
<comment type="caution">
    <text evidence="1">The sequence shown here is derived from an EMBL/GenBank/DDBJ whole genome shotgun (WGS) entry which is preliminary data.</text>
</comment>
<evidence type="ECO:0000313" key="1">
    <source>
        <dbReference type="EMBL" id="KAI3723789.1"/>
    </source>
</evidence>
<organism evidence="1 2">
    <name type="scientific">Cichorium intybus</name>
    <name type="common">Chicory</name>
    <dbReference type="NCBI Taxonomy" id="13427"/>
    <lineage>
        <taxon>Eukaryota</taxon>
        <taxon>Viridiplantae</taxon>
        <taxon>Streptophyta</taxon>
        <taxon>Embryophyta</taxon>
        <taxon>Tracheophyta</taxon>
        <taxon>Spermatophyta</taxon>
        <taxon>Magnoliopsida</taxon>
        <taxon>eudicotyledons</taxon>
        <taxon>Gunneridae</taxon>
        <taxon>Pentapetalae</taxon>
        <taxon>asterids</taxon>
        <taxon>campanulids</taxon>
        <taxon>Asterales</taxon>
        <taxon>Asteraceae</taxon>
        <taxon>Cichorioideae</taxon>
        <taxon>Cichorieae</taxon>
        <taxon>Cichoriinae</taxon>
        <taxon>Cichorium</taxon>
    </lineage>
</organism>
<dbReference type="EMBL" id="CM042014">
    <property type="protein sequence ID" value="KAI3723789.1"/>
    <property type="molecule type" value="Genomic_DNA"/>
</dbReference>
<name>A0ACB9BPG1_CICIN</name>